<dbReference type="Proteomes" id="UP000277811">
    <property type="component" value="Unassembled WGS sequence"/>
</dbReference>
<dbReference type="Gene3D" id="3.20.20.210">
    <property type="match status" value="1"/>
</dbReference>
<evidence type="ECO:0000313" key="2">
    <source>
        <dbReference type="Proteomes" id="UP000277811"/>
    </source>
</evidence>
<dbReference type="OrthoDB" id="1956310at2"/>
<protein>
    <submittedName>
        <fullName evidence="1">Uncharacterized protein</fullName>
    </submittedName>
</protein>
<gene>
    <name evidence="1" type="ORF">LUCI_0168</name>
</gene>
<keyword evidence="2" id="KW-1185">Reference proteome</keyword>
<dbReference type="AlphaFoldDB" id="A0A498R3W3"/>
<proteinExistence type="predicted"/>
<sequence>MTISIEEKKVLRDLAKQVNEISQNPVWDEKRTLWKQKNSLRKVRPLILCTLPEEAWMEIIPESQLQVKEPLLKTYEWELRKRIYRWEKIKDDEIINNTVYVPVQRNLTDWMEGHVRPHSASANQAAKFTPCINEWSDFKKMKFPQMEVDWKTTDQNFDRVLDVFGDTLHVIKGEPFYAATDREVMGWGNSLIDVLCELRGLENIFYDFVNEPEFIHEAMEFLKQGTMKYLDDLEKNNLLMLNNNDFLFNSNSPCGSNGLGCTDELPQAGFNPDHVTTGHLWGYFMAQELTNVSPAMVEEFILPYQREVAQKFGLNCYGCCEKLDKKYDIILKHIPNLREVAVSLVSDLQIAAEKLKDKYVYSWRPHPTSMISLYDENYIRGEIARAFEITKDCHVIVCLRDTQTLHGEPYRASRWTEIAMELAKNF</sequence>
<dbReference type="InterPro" id="IPR038071">
    <property type="entry name" value="UROD/MetE-like_sf"/>
</dbReference>
<name>A0A498R3W3_9FIRM</name>
<dbReference type="RefSeq" id="WP_122625966.1">
    <property type="nucleotide sequence ID" value="NZ_UPPP01000051.1"/>
</dbReference>
<organism evidence="1 2">
    <name type="scientific">Lucifera butyrica</name>
    <dbReference type="NCBI Taxonomy" id="1351585"/>
    <lineage>
        <taxon>Bacteria</taxon>
        <taxon>Bacillati</taxon>
        <taxon>Bacillota</taxon>
        <taxon>Negativicutes</taxon>
        <taxon>Veillonellales</taxon>
        <taxon>Veillonellaceae</taxon>
        <taxon>Lucifera</taxon>
    </lineage>
</organism>
<accession>A0A498R3W3</accession>
<evidence type="ECO:0000313" key="1">
    <source>
        <dbReference type="EMBL" id="VBB04962.1"/>
    </source>
</evidence>
<reference evidence="1 2" key="1">
    <citation type="submission" date="2018-06" db="EMBL/GenBank/DDBJ databases">
        <authorList>
            <person name="Strepis N."/>
        </authorList>
    </citation>
    <scope>NUCLEOTIDE SEQUENCE [LARGE SCALE GENOMIC DNA]</scope>
    <source>
        <strain evidence="1">LUCI</strain>
    </source>
</reference>
<dbReference type="EMBL" id="UPPP01000051">
    <property type="protein sequence ID" value="VBB04962.1"/>
    <property type="molecule type" value="Genomic_DNA"/>
</dbReference>